<dbReference type="OrthoDB" id="3543113at2759"/>
<accession>A0A164RUV8</accession>
<protein>
    <recommendedName>
        <fullName evidence="3">F-box domain-containing protein</fullName>
    </recommendedName>
</protein>
<proteinExistence type="predicted"/>
<dbReference type="Proteomes" id="UP000076722">
    <property type="component" value="Unassembled WGS sequence"/>
</dbReference>
<gene>
    <name evidence="1" type="ORF">SISNIDRAFT_496806</name>
</gene>
<dbReference type="EMBL" id="KV419418">
    <property type="protein sequence ID" value="KZS90906.1"/>
    <property type="molecule type" value="Genomic_DNA"/>
</dbReference>
<organism evidence="1 2">
    <name type="scientific">Sistotremastrum niveocremeum HHB9708</name>
    <dbReference type="NCBI Taxonomy" id="1314777"/>
    <lineage>
        <taxon>Eukaryota</taxon>
        <taxon>Fungi</taxon>
        <taxon>Dikarya</taxon>
        <taxon>Basidiomycota</taxon>
        <taxon>Agaricomycotina</taxon>
        <taxon>Agaricomycetes</taxon>
        <taxon>Sistotremastrales</taxon>
        <taxon>Sistotremastraceae</taxon>
        <taxon>Sertulicium</taxon>
        <taxon>Sertulicium niveocremeum</taxon>
    </lineage>
</organism>
<evidence type="ECO:0008006" key="3">
    <source>
        <dbReference type="Google" id="ProtNLM"/>
    </source>
</evidence>
<reference evidence="1 2" key="1">
    <citation type="journal article" date="2016" name="Mol. Biol. Evol.">
        <title>Comparative Genomics of Early-Diverging Mushroom-Forming Fungi Provides Insights into the Origins of Lignocellulose Decay Capabilities.</title>
        <authorList>
            <person name="Nagy L.G."/>
            <person name="Riley R."/>
            <person name="Tritt A."/>
            <person name="Adam C."/>
            <person name="Daum C."/>
            <person name="Floudas D."/>
            <person name="Sun H."/>
            <person name="Yadav J.S."/>
            <person name="Pangilinan J."/>
            <person name="Larsson K.H."/>
            <person name="Matsuura K."/>
            <person name="Barry K."/>
            <person name="Labutti K."/>
            <person name="Kuo R."/>
            <person name="Ohm R.A."/>
            <person name="Bhattacharya S.S."/>
            <person name="Shirouzu T."/>
            <person name="Yoshinaga Y."/>
            <person name="Martin F.M."/>
            <person name="Grigoriev I.V."/>
            <person name="Hibbett D.S."/>
        </authorList>
    </citation>
    <scope>NUCLEOTIDE SEQUENCE [LARGE SCALE GENOMIC DNA]</scope>
    <source>
        <strain evidence="1 2">HHB9708</strain>
    </source>
</reference>
<dbReference type="InterPro" id="IPR032675">
    <property type="entry name" value="LRR_dom_sf"/>
</dbReference>
<sequence length="514" mass="58714">MTSELRQPGSLGLSAARQVWSMPELVGIIASNAEQSTLGRLARVNKTISNVALARLYRTVSTNFYDLIKILSPTKLTPDHGLSFTRPVKETDWTRFLRYTKYVNGLVLEKVDASAEIFCVMDATRPSEDIFPSLKSFSCDSVGRTNYLTKMIFHNRLTNLEIKAWEPPLRLLQNIRTIACSLQILRFTDKSLILDALTHAELICLLPAISSIVHIELPPTFFTTKIFDILAQKQHLRIVRIPKLDEWAHGAMRINYPDFEYGFRFPDSGFPTLEALIIADASPQPHRRISITSEFKSLHDLEVKLSGQPSYANVQKYFQVLTHGFTSLTRLVLDLSAKHETYNSEATFSMLEPLLSLSGLRSFYLANYKPMSLADRHIEQMSRSWPLLRNFCFPGRMFFEHTGLTLSALVPFIENCKFLEDLRLCIDASIKPPRELTDELIFPKHFKKLHLLDSTPGEVNDVAAYIADILPNETQLRYQSTESEMLRARMDKWRAISDLVDLIRKAKSRALRRG</sequence>
<evidence type="ECO:0000313" key="2">
    <source>
        <dbReference type="Proteomes" id="UP000076722"/>
    </source>
</evidence>
<dbReference type="Gene3D" id="3.80.10.10">
    <property type="entry name" value="Ribonuclease Inhibitor"/>
    <property type="match status" value="1"/>
</dbReference>
<dbReference type="AlphaFoldDB" id="A0A164RUV8"/>
<name>A0A164RUV8_9AGAM</name>
<evidence type="ECO:0000313" key="1">
    <source>
        <dbReference type="EMBL" id="KZS90906.1"/>
    </source>
</evidence>
<keyword evidence="2" id="KW-1185">Reference proteome</keyword>
<dbReference type="STRING" id="1314777.A0A164RUV8"/>